<name>U4KSH2_ALTPJ</name>
<dbReference type="HOGENOM" id="CLU_942063_0_0_14"/>
<dbReference type="KEGG" id="apal:BN85414290"/>
<dbReference type="EMBL" id="FO681347">
    <property type="protein sequence ID" value="CCV65006.1"/>
    <property type="molecule type" value="Genomic_DNA"/>
</dbReference>
<reference evidence="1 2" key="1">
    <citation type="journal article" date="2013" name="J. Mol. Microbiol. Biotechnol.">
        <title>Analysis of the Complete Genomes of Acholeplasma brassicae , A. palmae and A. laidlawii and Their Comparison to the Obligate Parasites from ' Candidatus Phytoplasma'.</title>
        <authorList>
            <person name="Kube M."/>
            <person name="Siewert C."/>
            <person name="Migdoll A.M."/>
            <person name="Duduk B."/>
            <person name="Holz S."/>
            <person name="Rabus R."/>
            <person name="Seemuller E."/>
            <person name="Mitrovic J."/>
            <person name="Muller I."/>
            <person name="Buttner C."/>
            <person name="Reinhardt R."/>
        </authorList>
    </citation>
    <scope>NUCLEOTIDE SEQUENCE [LARGE SCALE GENOMIC DNA]</scope>
    <source>
        <strain evidence="1 2">J233</strain>
    </source>
</reference>
<dbReference type="AlphaFoldDB" id="U4KSH2"/>
<protein>
    <submittedName>
        <fullName evidence="1">Uncharacterized protein</fullName>
    </submittedName>
</protein>
<accession>U4KSH2</accession>
<dbReference type="STRING" id="1318466.BN85414290"/>
<dbReference type="Proteomes" id="UP000032740">
    <property type="component" value="Chromosome"/>
</dbReference>
<evidence type="ECO:0000313" key="1">
    <source>
        <dbReference type="EMBL" id="CCV65006.1"/>
    </source>
</evidence>
<gene>
    <name evidence="1" type="ORF">BN85414290</name>
</gene>
<organism evidence="1 2">
    <name type="scientific">Alteracholeplasma palmae (strain ATCC 49389 / J233)</name>
    <name type="common">Acholeplasma palmae</name>
    <dbReference type="NCBI Taxonomy" id="1318466"/>
    <lineage>
        <taxon>Bacteria</taxon>
        <taxon>Bacillati</taxon>
        <taxon>Mycoplasmatota</taxon>
        <taxon>Mollicutes</taxon>
        <taxon>Acholeplasmatales</taxon>
        <taxon>Acholeplasmataceae</taxon>
        <taxon>Acholeplasma</taxon>
    </lineage>
</organism>
<dbReference type="RefSeq" id="WP_030003889.1">
    <property type="nucleotide sequence ID" value="NC_022538.1"/>
</dbReference>
<keyword evidence="2" id="KW-1185">Reference proteome</keyword>
<sequence length="295" mass="35124">MKKKIWKEIKLASEFLNIPIDKVIDDFCLYYIIREIISKNQKISLKGSSIFYYALENFWRLPSDIDIDYNSDNEDLGEKRKKIRKILAFNSKVKLKKNKNSNFQYLWESQIFEKKCNIKVECLVCSQVIGSTMEICVTSLLFKYAELTKNITIMENFPVLKVTSNNIEQAVIDKYLSIAYLEQLNADDKIELLFKDFFELSKYDITQGIFDDLVQLKFRIVTKIQADRQMKEKFFGGYKENKFWLNDNISSILVKMEKYFSEKNVYAKEDFLIVKKNIKKCEKIVKEHFENERYV</sequence>
<proteinExistence type="predicted"/>
<evidence type="ECO:0000313" key="2">
    <source>
        <dbReference type="Proteomes" id="UP000032740"/>
    </source>
</evidence>